<dbReference type="PROSITE" id="PS51257">
    <property type="entry name" value="PROKAR_LIPOPROTEIN"/>
    <property type="match status" value="1"/>
</dbReference>
<dbReference type="Proteomes" id="UP000231019">
    <property type="component" value="Unassembled WGS sequence"/>
</dbReference>
<dbReference type="InterPro" id="IPR045857">
    <property type="entry name" value="O16G_dom_2"/>
</dbReference>
<feature type="domain" description="Glycosyl hydrolase family 13 catalytic" evidence="4">
    <location>
        <begin position="96"/>
        <end position="454"/>
    </location>
</feature>
<evidence type="ECO:0000259" key="4">
    <source>
        <dbReference type="SMART" id="SM00642"/>
    </source>
</evidence>
<dbReference type="SMART" id="SM00642">
    <property type="entry name" value="Aamy"/>
    <property type="match status" value="1"/>
</dbReference>
<sequence>MKQLRSLLTTALLSSLALTACSSLSNTLLPVGTQTAGRVQAQAASSAQTNLSAYSIGAAKNLIAARKQSPAPALAARNLSANFATPEWVKDAVFYQIFPERFANGNTRNDPPGTEPWGSKPKLYNFMGGDLEGVIQKLPYLKELGINAIYFNPIFEAPNSNHKYNTADYMKLDPAFGDMNTFKTLIAKAHSMGIKVVLDAVFNHSGDAHWAFQDVIKNGPKSKYWNWYLVHGFPVVQEPKPNYESWWGFASLPKWNEYNPEVREYLFKAAEYWTQQGIDGWRLDVPNEVRDMNFWREFRTRVKRMNPELYIVGEIWGDGSPWLQGDQFDAVMNYQFRETVFDFLINDKTSVDQLDWGLEGLRKRHPDSVTYSMFNVLGSHDTARILSMAKGDINKVKLAALFQMSYVGAPVIYYGDEIGLAGEMDPDCRRTMPWEPSQWNQDLRTYYKRLIQIRNQYPVLRRGSFRSLMRHNDNRTFAYLREDAKSKIMVVINNNLKAQDIPLDLTRVNVPDGNLRDLISGRTLQIRNGQLLAPQVPAKTGLLLEWSPAR</sequence>
<dbReference type="GO" id="GO:0005975">
    <property type="term" value="P:carbohydrate metabolic process"/>
    <property type="evidence" value="ECO:0007669"/>
    <property type="project" value="InterPro"/>
</dbReference>
<keyword evidence="1" id="KW-0378">Hydrolase</keyword>
<organism evidence="5 6">
    <name type="scientific">bacterium (Candidatus Blackallbacteria) CG17_big_fil_post_rev_8_21_14_2_50_48_46</name>
    <dbReference type="NCBI Taxonomy" id="2014261"/>
    <lineage>
        <taxon>Bacteria</taxon>
        <taxon>Candidatus Blackallbacteria</taxon>
    </lineage>
</organism>
<evidence type="ECO:0000313" key="6">
    <source>
        <dbReference type="Proteomes" id="UP000231019"/>
    </source>
</evidence>
<dbReference type="Gene3D" id="3.90.400.10">
    <property type="entry name" value="Oligo-1,6-glucosidase, Domain 2"/>
    <property type="match status" value="1"/>
</dbReference>
<dbReference type="AlphaFoldDB" id="A0A2M7GA71"/>
<evidence type="ECO:0000256" key="1">
    <source>
        <dbReference type="ARBA" id="ARBA00022801"/>
    </source>
</evidence>
<dbReference type="PANTHER" id="PTHR10357">
    <property type="entry name" value="ALPHA-AMYLASE FAMILY MEMBER"/>
    <property type="match status" value="1"/>
</dbReference>
<evidence type="ECO:0000256" key="2">
    <source>
        <dbReference type="ARBA" id="ARBA00023295"/>
    </source>
</evidence>
<dbReference type="InterPro" id="IPR013780">
    <property type="entry name" value="Glyco_hydro_b"/>
</dbReference>
<evidence type="ECO:0000256" key="3">
    <source>
        <dbReference type="SAM" id="SignalP"/>
    </source>
</evidence>
<dbReference type="SUPFAM" id="SSF51011">
    <property type="entry name" value="Glycosyl hydrolase domain"/>
    <property type="match status" value="1"/>
</dbReference>
<dbReference type="Pfam" id="PF00128">
    <property type="entry name" value="Alpha-amylase"/>
    <property type="match status" value="1"/>
</dbReference>
<keyword evidence="3" id="KW-0732">Signal</keyword>
<dbReference type="Gene3D" id="3.20.20.80">
    <property type="entry name" value="Glycosidases"/>
    <property type="match status" value="1"/>
</dbReference>
<dbReference type="SUPFAM" id="SSF51445">
    <property type="entry name" value="(Trans)glycosidases"/>
    <property type="match status" value="1"/>
</dbReference>
<dbReference type="PANTHER" id="PTHR10357:SF210">
    <property type="entry name" value="MALTODEXTRIN GLUCOSIDASE"/>
    <property type="match status" value="1"/>
</dbReference>
<keyword evidence="2" id="KW-0326">Glycosidase</keyword>
<accession>A0A2M7GA71</accession>
<dbReference type="Pfam" id="PF16657">
    <property type="entry name" value="Malt_amylase_C"/>
    <property type="match status" value="1"/>
</dbReference>
<name>A0A2M7GA71_9BACT</name>
<dbReference type="InterPro" id="IPR006047">
    <property type="entry name" value="GH13_cat_dom"/>
</dbReference>
<dbReference type="Gene3D" id="2.60.40.1180">
    <property type="entry name" value="Golgi alpha-mannosidase II"/>
    <property type="match status" value="1"/>
</dbReference>
<evidence type="ECO:0000313" key="5">
    <source>
        <dbReference type="EMBL" id="PIW19036.1"/>
    </source>
</evidence>
<dbReference type="InterPro" id="IPR017853">
    <property type="entry name" value="GH"/>
</dbReference>
<feature type="signal peptide" evidence="3">
    <location>
        <begin position="1"/>
        <end position="20"/>
    </location>
</feature>
<proteinExistence type="predicted"/>
<dbReference type="CDD" id="cd11338">
    <property type="entry name" value="AmyAc_CMD"/>
    <property type="match status" value="1"/>
</dbReference>
<gene>
    <name evidence="5" type="ORF">COW36_02690</name>
</gene>
<feature type="chain" id="PRO_5014785953" evidence="3">
    <location>
        <begin position="21"/>
        <end position="550"/>
    </location>
</feature>
<comment type="caution">
    <text evidence="5">The sequence shown here is derived from an EMBL/GenBank/DDBJ whole genome shotgun (WGS) entry which is preliminary data.</text>
</comment>
<dbReference type="EMBL" id="PFFQ01000006">
    <property type="protein sequence ID" value="PIW19036.1"/>
    <property type="molecule type" value="Genomic_DNA"/>
</dbReference>
<dbReference type="GO" id="GO:0016798">
    <property type="term" value="F:hydrolase activity, acting on glycosyl bonds"/>
    <property type="evidence" value="ECO:0007669"/>
    <property type="project" value="UniProtKB-KW"/>
</dbReference>
<reference evidence="5 6" key="1">
    <citation type="submission" date="2017-09" db="EMBL/GenBank/DDBJ databases">
        <title>Depth-based differentiation of microbial function through sediment-hosted aquifers and enrichment of novel symbionts in the deep terrestrial subsurface.</title>
        <authorList>
            <person name="Probst A.J."/>
            <person name="Ladd B."/>
            <person name="Jarett J.K."/>
            <person name="Geller-Mcgrath D.E."/>
            <person name="Sieber C.M."/>
            <person name="Emerson J.B."/>
            <person name="Anantharaman K."/>
            <person name="Thomas B.C."/>
            <person name="Malmstrom R."/>
            <person name="Stieglmeier M."/>
            <person name="Klingl A."/>
            <person name="Woyke T."/>
            <person name="Ryan C.M."/>
            <person name="Banfield J.F."/>
        </authorList>
    </citation>
    <scope>NUCLEOTIDE SEQUENCE [LARGE SCALE GENOMIC DNA]</scope>
    <source>
        <strain evidence="5">CG17_big_fil_post_rev_8_21_14_2_50_48_46</strain>
    </source>
</reference>
<protein>
    <submittedName>
        <fullName evidence="5">Alpha-amylase</fullName>
    </submittedName>
</protein>
<dbReference type="InterPro" id="IPR032091">
    <property type="entry name" value="Malt_amylase-like_C"/>
</dbReference>